<keyword evidence="3" id="KW-1185">Reference proteome</keyword>
<dbReference type="EMBL" id="JAFEUM010000006">
    <property type="protein sequence ID" value="MBM7037698.1"/>
    <property type="molecule type" value="Genomic_DNA"/>
</dbReference>
<evidence type="ECO:0000256" key="1">
    <source>
        <dbReference type="SAM" id="Phobius"/>
    </source>
</evidence>
<dbReference type="Pfam" id="PF14897">
    <property type="entry name" value="EpsG"/>
    <property type="match status" value="1"/>
</dbReference>
<feature type="transmembrane region" description="Helical" evidence="1">
    <location>
        <begin position="28"/>
        <end position="44"/>
    </location>
</feature>
<feature type="transmembrane region" description="Helical" evidence="1">
    <location>
        <begin position="312"/>
        <end position="329"/>
    </location>
</feature>
<feature type="transmembrane region" description="Helical" evidence="1">
    <location>
        <begin position="87"/>
        <end position="106"/>
    </location>
</feature>
<feature type="transmembrane region" description="Helical" evidence="1">
    <location>
        <begin position="288"/>
        <end position="305"/>
    </location>
</feature>
<accession>A0ABS2HJK8</accession>
<comment type="caution">
    <text evidence="2">The sequence shown here is derived from an EMBL/GenBank/DDBJ whole genome shotgun (WGS) entry which is preliminary data.</text>
</comment>
<reference evidence="2 3" key="1">
    <citation type="submission" date="2021-02" db="EMBL/GenBank/DDBJ databases">
        <authorList>
            <person name="Park J.-S."/>
        </authorList>
    </citation>
    <scope>NUCLEOTIDE SEQUENCE [LARGE SCALE GENOMIC DNA]</scope>
    <source>
        <strain evidence="2 3">188UL20-2</strain>
    </source>
</reference>
<feature type="transmembrane region" description="Helical" evidence="1">
    <location>
        <begin position="113"/>
        <end position="131"/>
    </location>
</feature>
<keyword evidence="1" id="KW-0472">Membrane</keyword>
<dbReference type="Proteomes" id="UP000809621">
    <property type="component" value="Unassembled WGS sequence"/>
</dbReference>
<keyword evidence="1" id="KW-0812">Transmembrane</keyword>
<protein>
    <submittedName>
        <fullName evidence="2">EpsG family protein</fullName>
    </submittedName>
</protein>
<name>A0ABS2HJK8_9VIBR</name>
<organism evidence="2 3">
    <name type="scientific">Vibrio ulleungensis</name>
    <dbReference type="NCBI Taxonomy" id="2807619"/>
    <lineage>
        <taxon>Bacteria</taxon>
        <taxon>Pseudomonadati</taxon>
        <taxon>Pseudomonadota</taxon>
        <taxon>Gammaproteobacteria</taxon>
        <taxon>Vibrionales</taxon>
        <taxon>Vibrionaceae</taxon>
        <taxon>Vibrio</taxon>
    </lineage>
</organism>
<sequence>MLEYILFSVLVISLIFYYYISGIELIKYALLLVLILFLGLRHYVGTDFPAYVDSFKSIDLGLVKFQGKEIGFTYINYMLKFFFGLNYQSVFLFCSFITIAFISSTLSSFNSRFIYAFGLFLYVFSGFYTQSFNIVRQAMSMAIAIYSLRYVNERKFFSFYFFVVLSMLFHTTSVVFLPLYYIYRIKLSRKFLYGILAFAFIVKSYIFSALIYILNLLNLRYIYFLNPGEDNVTSGTGLMQYVTLIMLLVAILYIDKIENKYLIYFKVFYLYVLFNLVFFDFMLGIRAIQGYKLSMIILLPYLFSLLGKHSRYLIVLLCIVYYLGFWKFIAGSSNVIPYSINLNF</sequence>
<feature type="transmembrane region" description="Helical" evidence="1">
    <location>
        <begin position="157"/>
        <end position="179"/>
    </location>
</feature>
<feature type="transmembrane region" description="Helical" evidence="1">
    <location>
        <begin position="191"/>
        <end position="214"/>
    </location>
</feature>
<feature type="transmembrane region" description="Helical" evidence="1">
    <location>
        <begin position="6"/>
        <end position="21"/>
    </location>
</feature>
<keyword evidence="1" id="KW-1133">Transmembrane helix</keyword>
<evidence type="ECO:0000313" key="3">
    <source>
        <dbReference type="Proteomes" id="UP000809621"/>
    </source>
</evidence>
<evidence type="ECO:0000313" key="2">
    <source>
        <dbReference type="EMBL" id="MBM7037698.1"/>
    </source>
</evidence>
<dbReference type="InterPro" id="IPR049458">
    <property type="entry name" value="EpsG-like"/>
</dbReference>
<feature type="transmembrane region" description="Helical" evidence="1">
    <location>
        <begin position="261"/>
        <end position="282"/>
    </location>
</feature>
<proteinExistence type="predicted"/>
<gene>
    <name evidence="2" type="ORF">JQC93_14900</name>
</gene>
<feature type="transmembrane region" description="Helical" evidence="1">
    <location>
        <begin position="234"/>
        <end position="254"/>
    </location>
</feature>
<dbReference type="RefSeq" id="WP_205159208.1">
    <property type="nucleotide sequence ID" value="NZ_JAFEUM010000006.1"/>
</dbReference>